<accession>A0A6N4QXV4</accession>
<feature type="domain" description="PET hydrolase/cutinase-like" evidence="1">
    <location>
        <begin position="55"/>
        <end position="189"/>
    </location>
</feature>
<organism evidence="2 3">
    <name type="scientific">Leptospira yasudae</name>
    <dbReference type="NCBI Taxonomy" id="2202201"/>
    <lineage>
        <taxon>Bacteria</taxon>
        <taxon>Pseudomonadati</taxon>
        <taxon>Spirochaetota</taxon>
        <taxon>Spirochaetia</taxon>
        <taxon>Leptospirales</taxon>
        <taxon>Leptospiraceae</taxon>
        <taxon>Leptospira</taxon>
    </lineage>
</organism>
<dbReference type="Gene3D" id="3.40.50.1820">
    <property type="entry name" value="alpha/beta hydrolase"/>
    <property type="match status" value="1"/>
</dbReference>
<name>A0A6N4QXV4_9LEPT</name>
<gene>
    <name evidence="2" type="ORF">EHQ83_16170</name>
</gene>
<keyword evidence="2" id="KW-0378">Hydrolase</keyword>
<protein>
    <submittedName>
        <fullName evidence="2">Alpha/beta hydrolase</fullName>
    </submittedName>
</protein>
<dbReference type="PANTHER" id="PTHR33428">
    <property type="entry name" value="CHLOROPHYLLASE-2, CHLOROPLASTIC"/>
    <property type="match status" value="1"/>
</dbReference>
<evidence type="ECO:0000313" key="2">
    <source>
        <dbReference type="EMBL" id="TGL80750.1"/>
    </source>
</evidence>
<evidence type="ECO:0000313" key="3">
    <source>
        <dbReference type="Proteomes" id="UP000297613"/>
    </source>
</evidence>
<comment type="caution">
    <text evidence="2">The sequence shown here is derived from an EMBL/GenBank/DDBJ whole genome shotgun (WGS) entry which is preliminary data.</text>
</comment>
<dbReference type="Pfam" id="PF12740">
    <property type="entry name" value="PETase"/>
    <property type="match status" value="1"/>
</dbReference>
<dbReference type="EMBL" id="RQGM01000068">
    <property type="protein sequence ID" value="TGL80750.1"/>
    <property type="molecule type" value="Genomic_DNA"/>
</dbReference>
<dbReference type="Proteomes" id="UP000297613">
    <property type="component" value="Unassembled WGS sequence"/>
</dbReference>
<reference evidence="2 3" key="1">
    <citation type="journal article" date="2019" name="PLoS Negl. Trop. Dis.">
        <title>Revisiting the worldwide diversity of Leptospira species in the environment.</title>
        <authorList>
            <person name="Vincent A.T."/>
            <person name="Schiettekatte O."/>
            <person name="Bourhy P."/>
            <person name="Veyrier F.J."/>
            <person name="Picardeau M."/>
        </authorList>
    </citation>
    <scope>NUCLEOTIDE SEQUENCE [LARGE SCALE GENOMIC DNA]</scope>
    <source>
        <strain evidence="2 3">201702445</strain>
    </source>
</reference>
<dbReference type="SUPFAM" id="SSF53474">
    <property type="entry name" value="alpha/beta-Hydrolases"/>
    <property type="match status" value="1"/>
</dbReference>
<dbReference type="InterPro" id="IPR029058">
    <property type="entry name" value="AB_hydrolase_fold"/>
</dbReference>
<dbReference type="GO" id="GO:0016787">
    <property type="term" value="F:hydrolase activity"/>
    <property type="evidence" value="ECO:0007669"/>
    <property type="project" value="UniProtKB-KW"/>
</dbReference>
<dbReference type="PANTHER" id="PTHR33428:SF14">
    <property type="entry name" value="CARBOXYLESTERASE TYPE B DOMAIN-CONTAINING PROTEIN"/>
    <property type="match status" value="1"/>
</dbReference>
<sequence>MNRLFVAFLILTFTFCKIDFNEKPKKDVLDSWMEILLILSYPYLIDTCAVTPVSRSGPIPPISQGFGARGTHTISVTALPNPSAPRNVCVYYPSDLSTKAPVLFLIHGFSAPSAEAYFPLIDLYVSKGYVVVFPIYISDTRPPTENYKYMLDGINYAVSQFSNIIDTTRVGYMGHSYGGGATPYLAHQGIVQKGWGANGSFVFLLAPWYSFSITNAQLAQFTNATKMIVQIYDNDSVVDNRMAIDIFNQIGITAAEKDFEIVYSETYNGIVLDADHYTPIKNTIIGLGALDVLDYYGVWRQLDALATYTYTGSAAAKDVALGNGSTNQKNMGVYPDGRAVKTMTVTDAPAPLHPESFFYQPFSSANNPRF</sequence>
<dbReference type="AlphaFoldDB" id="A0A6N4QXV4"/>
<proteinExistence type="predicted"/>
<evidence type="ECO:0000259" key="1">
    <source>
        <dbReference type="Pfam" id="PF12740"/>
    </source>
</evidence>
<dbReference type="RefSeq" id="WP_135573058.1">
    <property type="nucleotide sequence ID" value="NZ_RQGK01000028.1"/>
</dbReference>
<dbReference type="InterPro" id="IPR041127">
    <property type="entry name" value="PET_hydrolase/cutinase-like"/>
</dbReference>